<evidence type="ECO:0000256" key="5">
    <source>
        <dbReference type="ARBA" id="ARBA00022603"/>
    </source>
</evidence>
<evidence type="ECO:0000256" key="9">
    <source>
        <dbReference type="ARBA" id="ARBA00047944"/>
    </source>
</evidence>
<dbReference type="GO" id="GO:0070042">
    <property type="term" value="F:rRNA (uridine-N3-)-methyltransferase activity"/>
    <property type="evidence" value="ECO:0007669"/>
    <property type="project" value="TreeGrafter"/>
</dbReference>
<evidence type="ECO:0000256" key="4">
    <source>
        <dbReference type="ARBA" id="ARBA00022552"/>
    </source>
</evidence>
<protein>
    <recommendedName>
        <fullName evidence="10">Ribosomal RNA small subunit methyltransferase E</fullName>
        <ecNumber evidence="10">2.1.1.193</ecNumber>
    </recommendedName>
</protein>
<sequence length="255" mass="28526">MHNRFYVSDILSEGLIGNEVDLPVILNHVRALRLESASEIELYDGSGASYNGIISYISKKNLRVKILSIKYFKEKSVKIHLFLPLIASNLMDIMIAKIAELDIYSIYPIITERCERHLDSANLSSKLDRWKKISASSMILSGRNKMTEVESPVSFKEALSLCATFDIKLIGAVSSNKFLKNYLLQYLSSDSSGINKERNNALEIAMFIGPEGDFSDEELKLAEENSFTLVKLTDYVMSSFSAAIFSASALVCFFA</sequence>
<evidence type="ECO:0000256" key="3">
    <source>
        <dbReference type="ARBA" id="ARBA00022490"/>
    </source>
</evidence>
<keyword evidence="7 10" id="KW-0949">S-adenosyl-L-methionine</keyword>
<evidence type="ECO:0000313" key="13">
    <source>
        <dbReference type="Proteomes" id="UP000316562"/>
    </source>
</evidence>
<comment type="catalytic activity">
    <reaction evidence="9 10">
        <text>uridine(1498) in 16S rRNA + S-adenosyl-L-methionine = N(3)-methyluridine(1498) in 16S rRNA + S-adenosyl-L-homocysteine + H(+)</text>
        <dbReference type="Rhea" id="RHEA:42920"/>
        <dbReference type="Rhea" id="RHEA-COMP:10283"/>
        <dbReference type="Rhea" id="RHEA-COMP:10284"/>
        <dbReference type="ChEBI" id="CHEBI:15378"/>
        <dbReference type="ChEBI" id="CHEBI:57856"/>
        <dbReference type="ChEBI" id="CHEBI:59789"/>
        <dbReference type="ChEBI" id="CHEBI:65315"/>
        <dbReference type="ChEBI" id="CHEBI:74502"/>
        <dbReference type="EC" id="2.1.1.193"/>
    </reaction>
</comment>
<dbReference type="GO" id="GO:0005737">
    <property type="term" value="C:cytoplasm"/>
    <property type="evidence" value="ECO:0007669"/>
    <property type="project" value="UniProtKB-SubCell"/>
</dbReference>
<proteinExistence type="inferred from homology"/>
<dbReference type="Proteomes" id="UP000316562">
    <property type="component" value="Unassembled WGS sequence"/>
</dbReference>
<dbReference type="Gene3D" id="3.40.1280.10">
    <property type="match status" value="1"/>
</dbReference>
<evidence type="ECO:0000256" key="2">
    <source>
        <dbReference type="ARBA" id="ARBA00005528"/>
    </source>
</evidence>
<keyword evidence="5 10" id="KW-0489">Methyltransferase</keyword>
<dbReference type="Pfam" id="PF04452">
    <property type="entry name" value="Methyltrans_RNA"/>
    <property type="match status" value="1"/>
</dbReference>
<comment type="similarity">
    <text evidence="2 10">Belongs to the RNA methyltransferase RsmE family.</text>
</comment>
<evidence type="ECO:0000313" key="12">
    <source>
        <dbReference type="EMBL" id="RZD17000.1"/>
    </source>
</evidence>
<evidence type="ECO:0000256" key="6">
    <source>
        <dbReference type="ARBA" id="ARBA00022679"/>
    </source>
</evidence>
<evidence type="ECO:0000256" key="7">
    <source>
        <dbReference type="ARBA" id="ARBA00022691"/>
    </source>
</evidence>
<evidence type="ECO:0000256" key="8">
    <source>
        <dbReference type="ARBA" id="ARBA00025699"/>
    </source>
</evidence>
<evidence type="ECO:0000259" key="11">
    <source>
        <dbReference type="Pfam" id="PF04452"/>
    </source>
</evidence>
<name>A0A519BIB0_ACIG2</name>
<evidence type="ECO:0000256" key="10">
    <source>
        <dbReference type="PIRNR" id="PIRNR015601"/>
    </source>
</evidence>
<dbReference type="NCBIfam" id="TIGR00046">
    <property type="entry name" value="RsmE family RNA methyltransferase"/>
    <property type="match status" value="1"/>
</dbReference>
<dbReference type="InterPro" id="IPR029028">
    <property type="entry name" value="Alpha/beta_knot_MTases"/>
</dbReference>
<feature type="domain" description="Ribosomal RNA small subunit methyltransferase E methyltransferase" evidence="11">
    <location>
        <begin position="74"/>
        <end position="250"/>
    </location>
</feature>
<evidence type="ECO:0000256" key="1">
    <source>
        <dbReference type="ARBA" id="ARBA00004496"/>
    </source>
</evidence>
<keyword evidence="3 10" id="KW-0963">Cytoplasm</keyword>
<dbReference type="Gene3D" id="2.40.240.20">
    <property type="entry name" value="Hypothetical PUA domain-like, domain 1"/>
    <property type="match status" value="1"/>
</dbReference>
<organism evidence="12 13">
    <name type="scientific">Acididesulfobacter guangdongensis</name>
    <dbReference type="NCBI Taxonomy" id="2597225"/>
    <lineage>
        <taxon>Bacteria</taxon>
        <taxon>Deltaproteobacteria</taxon>
        <taxon>Candidatus Acidulodesulfobacterales</taxon>
        <taxon>Candidatus Acididesulfobacter</taxon>
    </lineage>
</organism>
<comment type="function">
    <text evidence="8 10">Specifically methylates the N3 position of the uracil ring of uridine 1498 (m3U1498) in 16S rRNA. Acts on the fully assembled 30S ribosomal subunit.</text>
</comment>
<keyword evidence="4 10" id="KW-0698">rRNA processing</keyword>
<dbReference type="InterPro" id="IPR006700">
    <property type="entry name" value="RsmE"/>
</dbReference>
<comment type="caution">
    <text evidence="12">The sequence shown here is derived from an EMBL/GenBank/DDBJ whole genome shotgun (WGS) entry which is preliminary data.</text>
</comment>
<dbReference type="PANTHER" id="PTHR30027">
    <property type="entry name" value="RIBOSOMAL RNA SMALL SUBUNIT METHYLTRANSFERASE E"/>
    <property type="match status" value="1"/>
</dbReference>
<dbReference type="EMBL" id="SGBC01000001">
    <property type="protein sequence ID" value="RZD17000.1"/>
    <property type="molecule type" value="Genomic_DNA"/>
</dbReference>
<dbReference type="PANTHER" id="PTHR30027:SF3">
    <property type="entry name" value="16S RRNA (URACIL(1498)-N(3))-METHYLTRANSFERASE"/>
    <property type="match status" value="1"/>
</dbReference>
<dbReference type="EC" id="2.1.1.193" evidence="10"/>
<dbReference type="InterPro" id="IPR046886">
    <property type="entry name" value="RsmE_MTase_dom"/>
</dbReference>
<dbReference type="AlphaFoldDB" id="A0A519BIB0"/>
<comment type="subcellular location">
    <subcellularLocation>
        <location evidence="1 10">Cytoplasm</location>
    </subcellularLocation>
</comment>
<dbReference type="PIRSF" id="PIRSF015601">
    <property type="entry name" value="MTase_slr0722"/>
    <property type="match status" value="1"/>
</dbReference>
<keyword evidence="6 10" id="KW-0808">Transferase</keyword>
<gene>
    <name evidence="12" type="ORF">EVJ46_01825</name>
</gene>
<accession>A0A519BIB0</accession>
<reference evidence="12 13" key="1">
    <citation type="journal article" date="2019" name="ISME J.">
        <title>Insights into ecological role of a new deltaproteobacterial order Candidatus Acidulodesulfobacterales by metagenomics and metatranscriptomics.</title>
        <authorList>
            <person name="Tan S."/>
            <person name="Liu J."/>
            <person name="Fang Y."/>
            <person name="Hedlund B.P."/>
            <person name="Lian Z.H."/>
            <person name="Huang L.Y."/>
            <person name="Li J.T."/>
            <person name="Huang L.N."/>
            <person name="Li W.J."/>
            <person name="Jiang H.C."/>
            <person name="Dong H.L."/>
            <person name="Shu W.S."/>
        </authorList>
    </citation>
    <scope>NUCLEOTIDE SEQUENCE [LARGE SCALE GENOMIC DNA]</scope>
    <source>
        <strain evidence="12">AP2</strain>
    </source>
</reference>
<dbReference type="SUPFAM" id="SSF75217">
    <property type="entry name" value="alpha/beta knot"/>
    <property type="match status" value="1"/>
</dbReference>
<dbReference type="GO" id="GO:0070475">
    <property type="term" value="P:rRNA base methylation"/>
    <property type="evidence" value="ECO:0007669"/>
    <property type="project" value="TreeGrafter"/>
</dbReference>
<dbReference type="InterPro" id="IPR029026">
    <property type="entry name" value="tRNA_m1G_MTases_N"/>
</dbReference>